<gene>
    <name evidence="3" type="ORF">BN869_000010661_1</name>
    <name evidence="4" type="ORF">IM811_003771</name>
</gene>
<dbReference type="EMBL" id="CDPU01000044">
    <property type="protein sequence ID" value="CEO54603.1"/>
    <property type="molecule type" value="Genomic_DNA"/>
</dbReference>
<dbReference type="PANTHER" id="PTHR43669:SF11">
    <property type="entry name" value="SHORT-CHAIN DEHYDROGENASE_OXIDOREDUCTASE"/>
    <property type="match status" value="1"/>
</dbReference>
<keyword evidence="2" id="KW-0560">Oxidoreductase</keyword>
<dbReference type="SUPFAM" id="SSF51735">
    <property type="entry name" value="NAD(P)-binding Rossmann-fold domains"/>
    <property type="match status" value="1"/>
</dbReference>
<dbReference type="GO" id="GO:0016491">
    <property type="term" value="F:oxidoreductase activity"/>
    <property type="evidence" value="ECO:0007669"/>
    <property type="project" value="UniProtKB-KW"/>
</dbReference>
<protein>
    <submittedName>
        <fullName evidence="3">Uncharacterized protein</fullName>
    </submittedName>
</protein>
<dbReference type="InterPro" id="IPR036291">
    <property type="entry name" value="NAD(P)-bd_dom_sf"/>
</dbReference>
<dbReference type="Gene3D" id="3.40.50.720">
    <property type="entry name" value="NAD(P)-binding Rossmann-like Domain"/>
    <property type="match status" value="1"/>
</dbReference>
<dbReference type="PANTHER" id="PTHR43669">
    <property type="entry name" value="5-KETO-D-GLUCONATE 5-REDUCTASE"/>
    <property type="match status" value="1"/>
</dbReference>
<sequence>MAPIYRKALILGATSGIGEAFAAKLISQGTHVIVVGRREDRLDAFVQTHGSKKAISHAFDLSNLAAIPDFARTITRAHPDLDCVVVNAGIQRAFDFTAPETVDLSQLDLEVTTNYTSAVHITTAFLPHLKTKDRAHMIFVSATLGLIPSLIRTPNYCASKAALHAFIMAVRQQLVEGGQGNVKLIEVFPPAVQTELHDTKHQPDLVDGGEMGMPLDQYTETMYERLQSGLDQFAIGPGEGLLKEGGWEDQRQKLFQEGNVTIQKSLSRFLKK</sequence>
<evidence type="ECO:0000313" key="4">
    <source>
        <dbReference type="EMBL" id="KAF9746866.1"/>
    </source>
</evidence>
<dbReference type="AlphaFoldDB" id="A0A0B7KAR5"/>
<dbReference type="PRINTS" id="PR00081">
    <property type="entry name" value="GDHRDH"/>
</dbReference>
<dbReference type="InterPro" id="IPR002347">
    <property type="entry name" value="SDR_fam"/>
</dbReference>
<accession>A0A0B7KAR5</accession>
<proteinExistence type="inferred from homology"/>
<dbReference type="Pfam" id="PF00106">
    <property type="entry name" value="adh_short"/>
    <property type="match status" value="1"/>
</dbReference>
<dbReference type="Proteomes" id="UP000616885">
    <property type="component" value="Unassembled WGS sequence"/>
</dbReference>
<evidence type="ECO:0000313" key="3">
    <source>
        <dbReference type="EMBL" id="CEO54603.1"/>
    </source>
</evidence>
<name>A0A0B7KAR5_BIOOC</name>
<organism evidence="3">
    <name type="scientific">Bionectria ochroleuca</name>
    <name type="common">Gliocladium roseum</name>
    <dbReference type="NCBI Taxonomy" id="29856"/>
    <lineage>
        <taxon>Eukaryota</taxon>
        <taxon>Fungi</taxon>
        <taxon>Dikarya</taxon>
        <taxon>Ascomycota</taxon>
        <taxon>Pezizomycotina</taxon>
        <taxon>Sordariomycetes</taxon>
        <taxon>Hypocreomycetidae</taxon>
        <taxon>Hypocreales</taxon>
        <taxon>Bionectriaceae</taxon>
        <taxon>Clonostachys</taxon>
    </lineage>
</organism>
<reference evidence="3" key="1">
    <citation type="submission" date="2015-01" db="EMBL/GenBank/DDBJ databases">
        <authorList>
            <person name="Durling Mikael"/>
        </authorList>
    </citation>
    <scope>NUCLEOTIDE SEQUENCE</scope>
</reference>
<evidence type="ECO:0000256" key="2">
    <source>
        <dbReference type="ARBA" id="ARBA00023002"/>
    </source>
</evidence>
<dbReference type="EMBL" id="JADCTT010000011">
    <property type="protein sequence ID" value="KAF9746866.1"/>
    <property type="molecule type" value="Genomic_DNA"/>
</dbReference>
<evidence type="ECO:0000256" key="1">
    <source>
        <dbReference type="ARBA" id="ARBA00006484"/>
    </source>
</evidence>
<reference evidence="4" key="2">
    <citation type="submission" date="2020-10" db="EMBL/GenBank/DDBJ databases">
        <title>High-Quality Genome Resource of Clonostachys rosea strain S41 by Oxford Nanopore Long-Read Sequencing.</title>
        <authorList>
            <person name="Wang H."/>
        </authorList>
    </citation>
    <scope>NUCLEOTIDE SEQUENCE</scope>
    <source>
        <strain evidence="4">S41</strain>
    </source>
</reference>
<comment type="similarity">
    <text evidence="1">Belongs to the short-chain dehydrogenases/reductases (SDR) family.</text>
</comment>